<feature type="chain" id="PRO_5028117554" evidence="6">
    <location>
        <begin position="20"/>
        <end position="550"/>
    </location>
</feature>
<dbReference type="SUPFAM" id="SSF47473">
    <property type="entry name" value="EF-hand"/>
    <property type="match status" value="1"/>
</dbReference>
<evidence type="ECO:0000256" key="3">
    <source>
        <dbReference type="ARBA" id="ARBA00022837"/>
    </source>
</evidence>
<keyword evidence="4 5" id="KW-1015">Disulfide bond</keyword>
<feature type="disulfide bond" evidence="5">
    <location>
        <begin position="31"/>
        <end position="92"/>
    </location>
</feature>
<dbReference type="SMART" id="SM00063">
    <property type="entry name" value="FRI"/>
    <property type="match status" value="3"/>
</dbReference>
<evidence type="ECO:0000313" key="9">
    <source>
        <dbReference type="RefSeq" id="XP_031432834.1"/>
    </source>
</evidence>
<keyword evidence="1" id="KW-0217">Developmental protein</keyword>
<dbReference type="GO" id="GO:0060070">
    <property type="term" value="P:canonical Wnt signaling pathway"/>
    <property type="evidence" value="ECO:0007669"/>
    <property type="project" value="TreeGrafter"/>
</dbReference>
<evidence type="ECO:0000313" key="8">
    <source>
        <dbReference type="Proteomes" id="UP000515152"/>
    </source>
</evidence>
<feature type="domain" description="FZ" evidence="7">
    <location>
        <begin position="26"/>
        <end position="140"/>
    </location>
</feature>
<feature type="disulfide bond" evidence="5">
    <location>
        <begin position="234"/>
        <end position="258"/>
    </location>
</feature>
<accession>A0A6P8G121</accession>
<dbReference type="PANTHER" id="PTHR11309:SF47">
    <property type="entry name" value="FRIZZLED"/>
    <property type="match status" value="1"/>
</dbReference>
<dbReference type="SUPFAM" id="SSF63501">
    <property type="entry name" value="Frizzled cysteine-rich domain"/>
    <property type="match status" value="3"/>
</dbReference>
<dbReference type="GO" id="GO:0017147">
    <property type="term" value="F:Wnt-protein binding"/>
    <property type="evidence" value="ECO:0007669"/>
    <property type="project" value="TreeGrafter"/>
</dbReference>
<comment type="caution">
    <text evidence="5">Lacks conserved residue(s) required for the propagation of feature annotation.</text>
</comment>
<keyword evidence="3" id="KW-0106">Calcium</keyword>
<evidence type="ECO:0000256" key="1">
    <source>
        <dbReference type="ARBA" id="ARBA00022473"/>
    </source>
</evidence>
<dbReference type="PANTHER" id="PTHR11309">
    <property type="entry name" value="FRIZZLED"/>
    <property type="match status" value="1"/>
</dbReference>
<feature type="disulfide bond" evidence="5">
    <location>
        <begin position="39"/>
        <end position="85"/>
    </location>
</feature>
<keyword evidence="8" id="KW-1185">Reference proteome</keyword>
<feature type="disulfide bond" evidence="5">
    <location>
        <begin position="289"/>
        <end position="350"/>
    </location>
</feature>
<dbReference type="OrthoDB" id="10053709at2759"/>
<dbReference type="RefSeq" id="XP_031432834.1">
    <property type="nucleotide sequence ID" value="XM_031576974.2"/>
</dbReference>
<keyword evidence="6" id="KW-0732">Signal</keyword>
<proteinExistence type="predicted"/>
<dbReference type="PROSITE" id="PS00018">
    <property type="entry name" value="EF_HAND_1"/>
    <property type="match status" value="1"/>
</dbReference>
<dbReference type="InterPro" id="IPR015526">
    <property type="entry name" value="Frizzled/SFRP"/>
</dbReference>
<dbReference type="Gene3D" id="1.10.2000.10">
    <property type="entry name" value="Frizzled cysteine-rich domain"/>
    <property type="match status" value="3"/>
</dbReference>
<evidence type="ECO:0000256" key="5">
    <source>
        <dbReference type="PROSITE-ProRule" id="PRU00090"/>
    </source>
</evidence>
<gene>
    <name evidence="9" type="primary">LOC105901660</name>
</gene>
<evidence type="ECO:0000256" key="2">
    <source>
        <dbReference type="ARBA" id="ARBA00022723"/>
    </source>
</evidence>
<feature type="disulfide bond" evidence="5">
    <location>
        <begin position="297"/>
        <end position="343"/>
    </location>
</feature>
<reference evidence="9" key="1">
    <citation type="submission" date="2025-08" db="UniProtKB">
        <authorList>
            <consortium name="RefSeq"/>
        </authorList>
    </citation>
    <scope>IDENTIFICATION</scope>
</reference>
<dbReference type="PROSITE" id="PS50038">
    <property type="entry name" value="FZ"/>
    <property type="match status" value="3"/>
</dbReference>
<sequence length="550" mass="61723">MRILLCVLLGLLFAVSGEGKRGEPKTSTGSCVPITIPLCQDLPYNHTLMPNIYGHASQEDAGLEVHQFWPLVNIQCSRELKPFLCSLYAPECESGRTRAPCKRTCQAARQGCEPLKRKFGFEWPENFDCERFSEETCEAVSVTATGEGKRGEPKTSTGSCVPITIPLCQDLPYNHTLMPNIYGHASQEDAGLEVHQFWPLVNIQCSRELKPFLCSLYAPECESGRTRAPCKRTCQAARQGCEPLKRKFGFEWPENFDCERFSEETCEAVSVTATGEGKRGEPKTSTGSCVPITIPLCQDLPYNHTLMPNIYGHASQREAGVEMDQFSPLVKVKCSPAFKPFICSVYAPECESRRTRAPCKRTCQEARQGCEPLMTKFGFDWPKKFDCEQFSEETCEEVSVTATNIKKSDLSSFLKREGVADLSPTTCLRLFFHIDRDGSGDLNGEEYQALKSYLSVLKQQFTRWLLGPREYSMFDRILKEHGVSLSQKTTEAIWTTYSFGKESKYDDFVAMVAGLITMKGRFDAKLLSGLPCDCKIAAFTFDELIYNTAL</sequence>
<feature type="disulfide bond" evidence="5">
    <location>
        <begin position="105"/>
        <end position="129"/>
    </location>
</feature>
<dbReference type="GO" id="GO:0005886">
    <property type="term" value="C:plasma membrane"/>
    <property type="evidence" value="ECO:0007669"/>
    <property type="project" value="TreeGrafter"/>
</dbReference>
<feature type="disulfide bond" evidence="5">
    <location>
        <begin position="168"/>
        <end position="214"/>
    </location>
</feature>
<dbReference type="KEGG" id="char:105901660"/>
<dbReference type="InterPro" id="IPR020067">
    <property type="entry name" value="Frizzled_dom"/>
</dbReference>
<keyword evidence="2" id="KW-0479">Metal-binding</keyword>
<dbReference type="InterPro" id="IPR036790">
    <property type="entry name" value="Frizzled_dom_sf"/>
</dbReference>
<dbReference type="InterPro" id="IPR018247">
    <property type="entry name" value="EF_Hand_1_Ca_BS"/>
</dbReference>
<dbReference type="Pfam" id="PF01392">
    <property type="entry name" value="Fz"/>
    <property type="match status" value="3"/>
</dbReference>
<dbReference type="GeneID" id="105901660"/>
<feature type="signal peptide" evidence="6">
    <location>
        <begin position="1"/>
        <end position="19"/>
    </location>
</feature>
<dbReference type="InterPro" id="IPR011992">
    <property type="entry name" value="EF-hand-dom_pair"/>
</dbReference>
<evidence type="ECO:0000256" key="4">
    <source>
        <dbReference type="ARBA" id="ARBA00023157"/>
    </source>
</evidence>
<dbReference type="GO" id="GO:0035567">
    <property type="term" value="P:non-canonical Wnt signaling pathway"/>
    <property type="evidence" value="ECO:0007669"/>
    <property type="project" value="TreeGrafter"/>
</dbReference>
<dbReference type="GO" id="GO:0046872">
    <property type="term" value="F:metal ion binding"/>
    <property type="evidence" value="ECO:0007669"/>
    <property type="project" value="UniProtKB-KW"/>
</dbReference>
<feature type="domain" description="FZ" evidence="7">
    <location>
        <begin position="284"/>
        <end position="398"/>
    </location>
</feature>
<protein>
    <submittedName>
        <fullName evidence="9">Uncharacterized protein LOC105901660 isoform X1</fullName>
    </submittedName>
</protein>
<organism evidence="8 9">
    <name type="scientific">Clupea harengus</name>
    <name type="common">Atlantic herring</name>
    <dbReference type="NCBI Taxonomy" id="7950"/>
    <lineage>
        <taxon>Eukaryota</taxon>
        <taxon>Metazoa</taxon>
        <taxon>Chordata</taxon>
        <taxon>Craniata</taxon>
        <taxon>Vertebrata</taxon>
        <taxon>Euteleostomi</taxon>
        <taxon>Actinopterygii</taxon>
        <taxon>Neopterygii</taxon>
        <taxon>Teleostei</taxon>
        <taxon>Clupei</taxon>
        <taxon>Clupeiformes</taxon>
        <taxon>Clupeoidei</taxon>
        <taxon>Clupeidae</taxon>
        <taxon>Clupea</taxon>
    </lineage>
</organism>
<feature type="domain" description="FZ" evidence="7">
    <location>
        <begin position="155"/>
        <end position="269"/>
    </location>
</feature>
<dbReference type="GO" id="GO:0042813">
    <property type="term" value="F:Wnt receptor activity"/>
    <property type="evidence" value="ECO:0007669"/>
    <property type="project" value="TreeGrafter"/>
</dbReference>
<feature type="disulfide bond" evidence="5">
    <location>
        <begin position="363"/>
        <end position="387"/>
    </location>
</feature>
<evidence type="ECO:0000259" key="7">
    <source>
        <dbReference type="PROSITE" id="PS50038"/>
    </source>
</evidence>
<feature type="disulfide bond" evidence="5">
    <location>
        <begin position="160"/>
        <end position="221"/>
    </location>
</feature>
<dbReference type="Proteomes" id="UP000515152">
    <property type="component" value="Chromosome 11"/>
</dbReference>
<dbReference type="Gene3D" id="1.10.238.10">
    <property type="entry name" value="EF-hand"/>
    <property type="match status" value="1"/>
</dbReference>
<name>A0A6P8G121_CLUHA</name>
<evidence type="ECO:0000256" key="6">
    <source>
        <dbReference type="SAM" id="SignalP"/>
    </source>
</evidence>
<dbReference type="AlphaFoldDB" id="A0A6P8G121"/>